<evidence type="ECO:0000313" key="2">
    <source>
        <dbReference type="EMBL" id="KAG9229095.1"/>
    </source>
</evidence>
<organism evidence="2 3">
    <name type="scientific">Amylocarpus encephaloides</name>
    <dbReference type="NCBI Taxonomy" id="45428"/>
    <lineage>
        <taxon>Eukaryota</taxon>
        <taxon>Fungi</taxon>
        <taxon>Dikarya</taxon>
        <taxon>Ascomycota</taxon>
        <taxon>Pezizomycotina</taxon>
        <taxon>Leotiomycetes</taxon>
        <taxon>Helotiales</taxon>
        <taxon>Helotiales incertae sedis</taxon>
        <taxon>Amylocarpus</taxon>
    </lineage>
</organism>
<keyword evidence="3" id="KW-1185">Reference proteome</keyword>
<gene>
    <name evidence="2" type="ORF">BJ875DRAFT_524365</name>
</gene>
<comment type="caution">
    <text evidence="2">The sequence shown here is derived from an EMBL/GenBank/DDBJ whole genome shotgun (WGS) entry which is preliminary data.</text>
</comment>
<name>A0A9P8C0R0_9HELO</name>
<feature type="region of interest" description="Disordered" evidence="1">
    <location>
        <begin position="359"/>
        <end position="391"/>
    </location>
</feature>
<protein>
    <submittedName>
        <fullName evidence="2">Uncharacterized protein</fullName>
    </submittedName>
</protein>
<feature type="region of interest" description="Disordered" evidence="1">
    <location>
        <begin position="198"/>
        <end position="246"/>
    </location>
</feature>
<feature type="region of interest" description="Disordered" evidence="1">
    <location>
        <begin position="298"/>
        <end position="325"/>
    </location>
</feature>
<proteinExistence type="predicted"/>
<sequence>MHGTSGSTYNTLPLYLRILDHIKSACTRPPLHSEQGTSPQFQAIKHAIRMCIQAIIYNYLCVCTLTKHLLCNEYITLTAKQISNAPCAALNFRYVELADGGCLDSRDHNLLATRRRRWEKKMVPPRCCSSHQVQYLVEWRHEGLPNRAFLEPKVEDDKGTYSPKCYRGGWLKSEEHDCCFGIDHEEYWRHVDSIGLSKKQDNPHVNIGDEDDVPAPRRNRRSKRERAKKHTVLGSKKVTKSTHSSAIPRAAHGTVTQTKADKLARSVSDYTKNRIDRAEAQNQQTPKEVHTLKKAYQAAKSKSTHTYKTSSSHYNEDSDRGSSTETEGFVLEYMKVKRAAHDEQMTGLEIGVNNIDITHEPQSGHRKKLSSDAGTKGPLKVAGGSTVKSESNKSIFNDLPTKFNYPPTNFTDSFYVPNAGYGASLHYNKIMTQGSPFGQSMTSATTNNPSFSSTPINAQARAFEF</sequence>
<evidence type="ECO:0000256" key="1">
    <source>
        <dbReference type="SAM" id="MobiDB-lite"/>
    </source>
</evidence>
<dbReference type="Proteomes" id="UP000824998">
    <property type="component" value="Unassembled WGS sequence"/>
</dbReference>
<dbReference type="EMBL" id="MU251816">
    <property type="protein sequence ID" value="KAG9229095.1"/>
    <property type="molecule type" value="Genomic_DNA"/>
</dbReference>
<accession>A0A9P8C0R0</accession>
<reference evidence="2" key="1">
    <citation type="journal article" date="2021" name="IMA Fungus">
        <title>Genomic characterization of three marine fungi, including Emericellopsis atlantica sp. nov. with signatures of a generalist lifestyle and marine biomass degradation.</title>
        <authorList>
            <person name="Hagestad O.C."/>
            <person name="Hou L."/>
            <person name="Andersen J.H."/>
            <person name="Hansen E.H."/>
            <person name="Altermark B."/>
            <person name="Li C."/>
            <person name="Kuhnert E."/>
            <person name="Cox R.J."/>
            <person name="Crous P.W."/>
            <person name="Spatafora J.W."/>
            <person name="Lail K."/>
            <person name="Amirebrahimi M."/>
            <person name="Lipzen A."/>
            <person name="Pangilinan J."/>
            <person name="Andreopoulos W."/>
            <person name="Hayes R.D."/>
            <person name="Ng V."/>
            <person name="Grigoriev I.V."/>
            <person name="Jackson S.A."/>
            <person name="Sutton T.D.S."/>
            <person name="Dobson A.D.W."/>
            <person name="Rama T."/>
        </authorList>
    </citation>
    <scope>NUCLEOTIDE SEQUENCE</scope>
    <source>
        <strain evidence="2">TRa018bII</strain>
    </source>
</reference>
<dbReference type="AlphaFoldDB" id="A0A9P8C0R0"/>
<feature type="compositionally biased region" description="Low complexity" evidence="1">
    <location>
        <begin position="300"/>
        <end position="313"/>
    </location>
</feature>
<evidence type="ECO:0000313" key="3">
    <source>
        <dbReference type="Proteomes" id="UP000824998"/>
    </source>
</evidence>
<feature type="compositionally biased region" description="Basic residues" evidence="1">
    <location>
        <begin position="217"/>
        <end position="231"/>
    </location>
</feature>